<keyword evidence="2" id="KW-1185">Reference proteome</keyword>
<proteinExistence type="predicted"/>
<protein>
    <submittedName>
        <fullName evidence="1">Uncharacterized protein</fullName>
    </submittedName>
</protein>
<comment type="caution">
    <text evidence="1">The sequence shown here is derived from an EMBL/GenBank/DDBJ whole genome shotgun (WGS) entry which is preliminary data.</text>
</comment>
<reference evidence="1" key="1">
    <citation type="submission" date="2020-05" db="EMBL/GenBank/DDBJ databases">
        <title>Large-scale comparative analyses of tick genomes elucidate their genetic diversity and vector capacities.</title>
        <authorList>
            <person name="Jia N."/>
            <person name="Wang J."/>
            <person name="Shi W."/>
            <person name="Du L."/>
            <person name="Sun Y."/>
            <person name="Zhan W."/>
            <person name="Jiang J."/>
            <person name="Wang Q."/>
            <person name="Zhang B."/>
            <person name="Ji P."/>
            <person name="Sakyi L.B."/>
            <person name="Cui X."/>
            <person name="Yuan T."/>
            <person name="Jiang B."/>
            <person name="Yang W."/>
            <person name="Lam T.T.-Y."/>
            <person name="Chang Q."/>
            <person name="Ding S."/>
            <person name="Wang X."/>
            <person name="Zhu J."/>
            <person name="Ruan X."/>
            <person name="Zhao L."/>
            <person name="Wei J."/>
            <person name="Que T."/>
            <person name="Du C."/>
            <person name="Cheng J."/>
            <person name="Dai P."/>
            <person name="Han X."/>
            <person name="Huang E."/>
            <person name="Gao Y."/>
            <person name="Liu J."/>
            <person name="Shao H."/>
            <person name="Ye R."/>
            <person name="Li L."/>
            <person name="Wei W."/>
            <person name="Wang X."/>
            <person name="Wang C."/>
            <person name="Yang T."/>
            <person name="Huo Q."/>
            <person name="Li W."/>
            <person name="Guo W."/>
            <person name="Chen H."/>
            <person name="Zhou L."/>
            <person name="Ni X."/>
            <person name="Tian J."/>
            <person name="Zhou Y."/>
            <person name="Sheng Y."/>
            <person name="Liu T."/>
            <person name="Pan Y."/>
            <person name="Xia L."/>
            <person name="Li J."/>
            <person name="Zhao F."/>
            <person name="Cao W."/>
        </authorList>
    </citation>
    <scope>NUCLEOTIDE SEQUENCE</scope>
    <source>
        <strain evidence="1">Dsil-2018</strain>
    </source>
</reference>
<accession>A0ACB8DTQ6</accession>
<dbReference type="EMBL" id="CM023470">
    <property type="protein sequence ID" value="KAH7977653.1"/>
    <property type="molecule type" value="Genomic_DNA"/>
</dbReference>
<evidence type="ECO:0000313" key="1">
    <source>
        <dbReference type="EMBL" id="KAH7977653.1"/>
    </source>
</evidence>
<dbReference type="Proteomes" id="UP000821865">
    <property type="component" value="Chromosome 1"/>
</dbReference>
<gene>
    <name evidence="1" type="ORF">HPB49_003140</name>
</gene>
<organism evidence="1 2">
    <name type="scientific">Dermacentor silvarum</name>
    <name type="common">Tick</name>
    <dbReference type="NCBI Taxonomy" id="543639"/>
    <lineage>
        <taxon>Eukaryota</taxon>
        <taxon>Metazoa</taxon>
        <taxon>Ecdysozoa</taxon>
        <taxon>Arthropoda</taxon>
        <taxon>Chelicerata</taxon>
        <taxon>Arachnida</taxon>
        <taxon>Acari</taxon>
        <taxon>Parasitiformes</taxon>
        <taxon>Ixodida</taxon>
        <taxon>Ixodoidea</taxon>
        <taxon>Ixodidae</taxon>
        <taxon>Rhipicephalinae</taxon>
        <taxon>Dermacentor</taxon>
    </lineage>
</organism>
<sequence>MSGASLASSTDTSKGVIPNIPHYDTAEDITKSLIYKKNPTILQARRMGNTNSVIIFEAPKLPSYVYNRGAEYRSYLHKEKVEVCGACGRIGHCADVCPTPDKKHCNDCGAKTRGQSQLQP</sequence>
<name>A0ACB8DTQ6_DERSI</name>
<evidence type="ECO:0000313" key="2">
    <source>
        <dbReference type="Proteomes" id="UP000821865"/>
    </source>
</evidence>